<dbReference type="Pfam" id="PF13181">
    <property type="entry name" value="TPR_8"/>
    <property type="match status" value="2"/>
</dbReference>
<evidence type="ECO:0000313" key="5">
    <source>
        <dbReference type="Proteomes" id="UP000179099"/>
    </source>
</evidence>
<dbReference type="InterPro" id="IPR050498">
    <property type="entry name" value="Ycf3"/>
</dbReference>
<name>A0A1G2F923_9BACT</name>
<dbReference type="InterPro" id="IPR019734">
    <property type="entry name" value="TPR_rpt"/>
</dbReference>
<dbReference type="PANTHER" id="PTHR44858">
    <property type="entry name" value="TETRATRICOPEPTIDE REPEAT PROTEIN 6"/>
    <property type="match status" value="1"/>
</dbReference>
<dbReference type="STRING" id="1801992.A2Y98_02185"/>
<dbReference type="SMART" id="SM00028">
    <property type="entry name" value="TPR"/>
    <property type="match status" value="2"/>
</dbReference>
<dbReference type="InterPro" id="IPR011990">
    <property type="entry name" value="TPR-like_helical_dom_sf"/>
</dbReference>
<evidence type="ECO:0000256" key="2">
    <source>
        <dbReference type="ARBA" id="ARBA00022803"/>
    </source>
</evidence>
<protein>
    <submittedName>
        <fullName evidence="4">Uncharacterized protein</fullName>
    </submittedName>
</protein>
<dbReference type="PROSITE" id="PS50005">
    <property type="entry name" value="TPR"/>
    <property type="match status" value="1"/>
</dbReference>
<dbReference type="GO" id="GO:0009279">
    <property type="term" value="C:cell outer membrane"/>
    <property type="evidence" value="ECO:0007669"/>
    <property type="project" value="TreeGrafter"/>
</dbReference>
<keyword evidence="2 3" id="KW-0802">TPR repeat</keyword>
<dbReference type="AlphaFoldDB" id="A0A1G2F923"/>
<feature type="repeat" description="TPR" evidence="3">
    <location>
        <begin position="185"/>
        <end position="218"/>
    </location>
</feature>
<dbReference type="GO" id="GO:0046813">
    <property type="term" value="P:receptor-mediated virion attachment to host cell"/>
    <property type="evidence" value="ECO:0007669"/>
    <property type="project" value="TreeGrafter"/>
</dbReference>
<comment type="caution">
    <text evidence="4">The sequence shown here is derived from an EMBL/GenBank/DDBJ whole genome shotgun (WGS) entry which is preliminary data.</text>
</comment>
<sequence length="232" mass="26900">MSKIFFAIIFVILLIAAGNFYVYEKGYLVDWFGPKNEQTSVEKLLSFEVKDTMLSADYVQRFQGQFENLKSKLQQNPDDFNSWVTLGILKKTVNDYEGARDVWIYAGQIRPKSSSPFANLGDLYANFLNEPAKAEENIKKAIENDPNDINFYFSLADIYRYKIPGKEALYEQTLLEALNKFIDDVNIISSLASYYRLTNQTEKAIQFYEKLVKLNPDNETARQDLEELKQQK</sequence>
<accession>A0A1G2F923</accession>
<dbReference type="SUPFAM" id="SSF48452">
    <property type="entry name" value="TPR-like"/>
    <property type="match status" value="1"/>
</dbReference>
<dbReference type="Proteomes" id="UP000179099">
    <property type="component" value="Unassembled WGS sequence"/>
</dbReference>
<keyword evidence="1" id="KW-0677">Repeat</keyword>
<dbReference type="Gene3D" id="1.25.40.10">
    <property type="entry name" value="Tetratricopeptide repeat domain"/>
    <property type="match status" value="2"/>
</dbReference>
<organism evidence="4 5">
    <name type="scientific">Candidatus Portnoybacteria bacterium RBG_19FT_COMBO_36_7</name>
    <dbReference type="NCBI Taxonomy" id="1801992"/>
    <lineage>
        <taxon>Bacteria</taxon>
        <taxon>Candidatus Portnoyibacteriota</taxon>
    </lineage>
</organism>
<dbReference type="EMBL" id="MHMW01000018">
    <property type="protein sequence ID" value="OGZ34120.1"/>
    <property type="molecule type" value="Genomic_DNA"/>
</dbReference>
<evidence type="ECO:0000256" key="1">
    <source>
        <dbReference type="ARBA" id="ARBA00022737"/>
    </source>
</evidence>
<evidence type="ECO:0000256" key="3">
    <source>
        <dbReference type="PROSITE-ProRule" id="PRU00339"/>
    </source>
</evidence>
<evidence type="ECO:0000313" key="4">
    <source>
        <dbReference type="EMBL" id="OGZ34120.1"/>
    </source>
</evidence>
<reference evidence="4 5" key="1">
    <citation type="journal article" date="2016" name="Nat. Commun.">
        <title>Thousands of microbial genomes shed light on interconnected biogeochemical processes in an aquifer system.</title>
        <authorList>
            <person name="Anantharaman K."/>
            <person name="Brown C.T."/>
            <person name="Hug L.A."/>
            <person name="Sharon I."/>
            <person name="Castelle C.J."/>
            <person name="Probst A.J."/>
            <person name="Thomas B.C."/>
            <person name="Singh A."/>
            <person name="Wilkins M.J."/>
            <person name="Karaoz U."/>
            <person name="Brodie E.L."/>
            <person name="Williams K.H."/>
            <person name="Hubbard S.S."/>
            <person name="Banfield J.F."/>
        </authorList>
    </citation>
    <scope>NUCLEOTIDE SEQUENCE [LARGE SCALE GENOMIC DNA]</scope>
</reference>
<dbReference type="PANTHER" id="PTHR44858:SF1">
    <property type="entry name" value="UDP-N-ACETYLGLUCOSAMINE--PEPTIDE N-ACETYLGLUCOSAMINYLTRANSFERASE SPINDLY-RELATED"/>
    <property type="match status" value="1"/>
</dbReference>
<gene>
    <name evidence="4" type="ORF">A2Y98_02185</name>
</gene>
<proteinExistence type="predicted"/>